<proteinExistence type="predicted"/>
<evidence type="ECO:0000313" key="3">
    <source>
        <dbReference type="EMBL" id="SVD09592.1"/>
    </source>
</evidence>
<evidence type="ECO:0000256" key="2">
    <source>
        <dbReference type="SAM" id="Phobius"/>
    </source>
</evidence>
<feature type="transmembrane region" description="Helical" evidence="2">
    <location>
        <begin position="12"/>
        <end position="29"/>
    </location>
</feature>
<accession>A0A382SJ54</accession>
<feature type="region of interest" description="Disordered" evidence="1">
    <location>
        <begin position="40"/>
        <end position="70"/>
    </location>
</feature>
<dbReference type="AlphaFoldDB" id="A0A382SJ54"/>
<name>A0A382SJ54_9ZZZZ</name>
<dbReference type="EMBL" id="UINC01129302">
    <property type="protein sequence ID" value="SVD09592.1"/>
    <property type="molecule type" value="Genomic_DNA"/>
</dbReference>
<keyword evidence="2" id="KW-1133">Transmembrane helix</keyword>
<protein>
    <submittedName>
        <fullName evidence="3">Uncharacterized protein</fullName>
    </submittedName>
</protein>
<keyword evidence="2" id="KW-0472">Membrane</keyword>
<organism evidence="3">
    <name type="scientific">marine metagenome</name>
    <dbReference type="NCBI Taxonomy" id="408172"/>
    <lineage>
        <taxon>unclassified sequences</taxon>
        <taxon>metagenomes</taxon>
        <taxon>ecological metagenomes</taxon>
    </lineage>
</organism>
<keyword evidence="2" id="KW-0812">Transmembrane</keyword>
<reference evidence="3" key="1">
    <citation type="submission" date="2018-05" db="EMBL/GenBank/DDBJ databases">
        <authorList>
            <person name="Lanie J.A."/>
            <person name="Ng W.-L."/>
            <person name="Kazmierczak K.M."/>
            <person name="Andrzejewski T.M."/>
            <person name="Davidsen T.M."/>
            <person name="Wayne K.J."/>
            <person name="Tettelin H."/>
            <person name="Glass J.I."/>
            <person name="Rusch D."/>
            <person name="Podicherti R."/>
            <person name="Tsui H.-C.T."/>
            <person name="Winkler M.E."/>
        </authorList>
    </citation>
    <scope>NUCLEOTIDE SEQUENCE</scope>
</reference>
<feature type="compositionally biased region" description="Low complexity" evidence="1">
    <location>
        <begin position="42"/>
        <end position="55"/>
    </location>
</feature>
<sequence>MMEEMVEPDRTIMIVSIIGLIVIWGSFFYHKFVQGGAEAGDSEANAASGAATEAGPLQGGQKNNKNKKNR</sequence>
<evidence type="ECO:0000256" key="1">
    <source>
        <dbReference type="SAM" id="MobiDB-lite"/>
    </source>
</evidence>
<gene>
    <name evidence="3" type="ORF">METZ01_LOCUS362446</name>
</gene>